<sequence length="219" mass="23810">MKNLKRVLVGFLAVGSLLSISTNSLAQFSSNFQGARSVGKGNAEMTAFYSNVGVAYDGESNKIFNNFGFQSGLGLSNLTELRVRYDRFNFNEGKGDGINGLTIGPKFSSESGKFAFYLPVGFNFGDGADKNWMTDPTLIFSLPLGEKVTLNLSPSYMISLEEGSGIDDGLLKLNFGFGINFGDGWVIRPEGGLHYFVSDFDGNYYNFGLGISRKLIKKG</sequence>
<keyword evidence="1" id="KW-0732">Signal</keyword>
<dbReference type="RefSeq" id="WP_139183588.1">
    <property type="nucleotide sequence ID" value="NZ_FMXE01000009.1"/>
</dbReference>
<keyword evidence="3" id="KW-1185">Reference proteome</keyword>
<feature type="signal peptide" evidence="1">
    <location>
        <begin position="1"/>
        <end position="26"/>
    </location>
</feature>
<evidence type="ECO:0000313" key="3">
    <source>
        <dbReference type="Proteomes" id="UP000198756"/>
    </source>
</evidence>
<dbReference type="AlphaFoldDB" id="A0A1G5XAY4"/>
<protein>
    <recommendedName>
        <fullName evidence="4">Outer membrane protein beta-barrel domain-containing protein</fullName>
    </recommendedName>
</protein>
<dbReference type="OrthoDB" id="825807at2"/>
<evidence type="ECO:0008006" key="4">
    <source>
        <dbReference type="Google" id="ProtNLM"/>
    </source>
</evidence>
<dbReference type="Proteomes" id="UP000198756">
    <property type="component" value="Unassembled WGS sequence"/>
</dbReference>
<gene>
    <name evidence="2" type="ORF">SAMN03080617_01628</name>
</gene>
<evidence type="ECO:0000313" key="2">
    <source>
        <dbReference type="EMBL" id="SDA67106.1"/>
    </source>
</evidence>
<dbReference type="EMBL" id="FMXE01000009">
    <property type="protein sequence ID" value="SDA67106.1"/>
    <property type="molecule type" value="Genomic_DNA"/>
</dbReference>
<reference evidence="3" key="1">
    <citation type="submission" date="2016-10" db="EMBL/GenBank/DDBJ databases">
        <authorList>
            <person name="Varghese N."/>
            <person name="Submissions S."/>
        </authorList>
    </citation>
    <scope>NUCLEOTIDE SEQUENCE [LARGE SCALE GENOMIC DNA]</scope>
    <source>
        <strain evidence="3">DSM 22703</strain>
    </source>
</reference>
<accession>A0A1G5XAY4</accession>
<proteinExistence type="predicted"/>
<feature type="chain" id="PRO_5011506033" description="Outer membrane protein beta-barrel domain-containing protein" evidence="1">
    <location>
        <begin position="27"/>
        <end position="219"/>
    </location>
</feature>
<evidence type="ECO:0000256" key="1">
    <source>
        <dbReference type="SAM" id="SignalP"/>
    </source>
</evidence>
<name>A0A1G5XAY4_9BACT</name>
<organism evidence="2 3">
    <name type="scientific">Algoriphagus alkaliphilus</name>
    <dbReference type="NCBI Taxonomy" id="279824"/>
    <lineage>
        <taxon>Bacteria</taxon>
        <taxon>Pseudomonadati</taxon>
        <taxon>Bacteroidota</taxon>
        <taxon>Cytophagia</taxon>
        <taxon>Cytophagales</taxon>
        <taxon>Cyclobacteriaceae</taxon>
        <taxon>Algoriphagus</taxon>
    </lineage>
</organism>